<evidence type="ECO:0000256" key="6">
    <source>
        <dbReference type="ARBA" id="ARBA00021844"/>
    </source>
</evidence>
<sequence length="764" mass="83635">MMTGYPARTWGLAMALLAALSQSAAAAAASVAPLAEPALPTPMVPNWPVVKTFEQLGHASDSLLLGVRNSEQIDFGLRRDRLATDASLQLDYTPSPALLPNLSHLRVYLNDELMGVVPVEKDQLGQRVRRQLAMDPKLLSDFNRVRLEFVGHYTDICEDPAHSGLWLNLNRKSQVQLHEQALVLDNDLAYFPLPFFDARDTGKVELPVVFSGVPSLGEQRAGAILASYFGSQAGWRKASFPVLYNRLPARGDKPTPSIVFASNDRRPAFLADLQQFPPVDGPVLQMIDHPDDRFSKVLLVLGRNDDDLVKAASALAVGNNLLRGARVKVEQMTALQPRQPYDAPNWTRTDRPVRFAELLDYPEQLQVSGLQPRPVTLELNLPPDLFVWRNQGIPLRTLYRYTAPAVTDESRLSISVNDQYITSMPLVGNDRRGGTLEEMRLAVLSGDNTALTEKSLVPALKMGDRNRLRFDFSFASTLGSAQRDRCQTSLPVDVRAAIDDNSTIDLSGYHHYIAMPDLRAFARSGFPFSRMADLSETLVIMPAKPTAMQVGTLLDSVGGLAGQVGYPALAVRLTDDWKQAAAADADLLLIGSLPEALSDAPNLGLLLSAQRDWLLQGRSARLPGGQRFDTEPVAASSRVAVSAQAPIAAITGLKSPFHEQRSVVALLANSDSEYALLRDVLGDVGKLDAVAGSVTLVRSSGVSSQFVGEHYFVGALPWWLLLWFHLSEHPVWLAVIAAVCVVLFAFLLWQALRWAGKRRLGEVG</sequence>
<keyword evidence="10 15" id="KW-0812">Transmembrane</keyword>
<evidence type="ECO:0000256" key="2">
    <source>
        <dbReference type="ARBA" id="ARBA00004377"/>
    </source>
</evidence>
<dbReference type="Pfam" id="PF03170">
    <property type="entry name" value="BcsB"/>
    <property type="match status" value="1"/>
</dbReference>
<comment type="similarity">
    <text evidence="4 15">Belongs to the AcsB/BcsB family.</text>
</comment>
<evidence type="ECO:0000256" key="3">
    <source>
        <dbReference type="ARBA" id="ARBA00005186"/>
    </source>
</evidence>
<evidence type="ECO:0000256" key="5">
    <source>
        <dbReference type="ARBA" id="ARBA00011437"/>
    </source>
</evidence>
<accession>A0A399M795</accession>
<protein>
    <recommendedName>
        <fullName evidence="6 15">Cyclic di-GMP-binding protein</fullName>
    </recommendedName>
    <alternativeName>
        <fullName evidence="14 15">Cellulose synthase regulatory subunit</fullName>
    </alternativeName>
</protein>
<evidence type="ECO:0000256" key="1">
    <source>
        <dbReference type="ARBA" id="ARBA00002057"/>
    </source>
</evidence>
<feature type="chain" id="PRO_5017100539" description="Cyclic di-GMP-binding protein" evidence="15">
    <location>
        <begin position="27"/>
        <end position="764"/>
    </location>
</feature>
<dbReference type="PANTHER" id="PTHR39083:SF1">
    <property type="entry name" value="CYCLIC DI-GMP-BINDING PROTEIN"/>
    <property type="match status" value="1"/>
</dbReference>
<dbReference type="NCBIfam" id="NF008325">
    <property type="entry name" value="PRK11114.1-3"/>
    <property type="match status" value="1"/>
</dbReference>
<dbReference type="NCBIfam" id="NF008323">
    <property type="entry name" value="PRK11114.1-1"/>
    <property type="match status" value="1"/>
</dbReference>
<keyword evidence="8 15" id="KW-0997">Cell inner membrane</keyword>
<keyword evidence="15" id="KW-0732">Signal</keyword>
<dbReference type="EMBL" id="QWLL01000032">
    <property type="protein sequence ID" value="RII77129.1"/>
    <property type="molecule type" value="Genomic_DNA"/>
</dbReference>
<evidence type="ECO:0000256" key="4">
    <source>
        <dbReference type="ARBA" id="ARBA00010714"/>
    </source>
</evidence>
<dbReference type="GO" id="GO:0006011">
    <property type="term" value="P:UDP-alpha-D-glucose metabolic process"/>
    <property type="evidence" value="ECO:0007669"/>
    <property type="project" value="InterPro"/>
</dbReference>
<evidence type="ECO:0000256" key="7">
    <source>
        <dbReference type="ARBA" id="ARBA00022475"/>
    </source>
</evidence>
<reference evidence="16 17" key="1">
    <citation type="submission" date="2018-08" db="EMBL/GenBank/DDBJ databases">
        <title>Draft genome sequence of the cyanotroph, Pseudomonas monteilii BCN3.</title>
        <authorList>
            <person name="Jones L.B."/>
            <person name="Kunz D.A."/>
        </authorList>
    </citation>
    <scope>NUCLEOTIDE SEQUENCE [LARGE SCALE GENOMIC DNA]</scope>
    <source>
        <strain evidence="16 17">BCN3</strain>
    </source>
</reference>
<feature type="signal peptide" evidence="15">
    <location>
        <begin position="1"/>
        <end position="26"/>
    </location>
</feature>
<name>A0A399M795_9PSED</name>
<keyword evidence="11 15" id="KW-0135">Cellulose biosynthesis</keyword>
<comment type="subunit">
    <text evidence="5 15">Tightly associated with the cellulose synthase catalytic subunit.</text>
</comment>
<evidence type="ECO:0000256" key="12">
    <source>
        <dbReference type="ARBA" id="ARBA00022989"/>
    </source>
</evidence>
<comment type="function">
    <text evidence="1 15">Binds the cellulose synthase activator, bis-(3'-5') cyclic diguanylic acid (c-di-GMP).</text>
</comment>
<dbReference type="GO" id="GO:0005886">
    <property type="term" value="C:plasma membrane"/>
    <property type="evidence" value="ECO:0007669"/>
    <property type="project" value="UniProtKB-SubCell"/>
</dbReference>
<evidence type="ECO:0000313" key="17">
    <source>
        <dbReference type="Proteomes" id="UP000265875"/>
    </source>
</evidence>
<proteinExistence type="inferred from homology"/>
<dbReference type="PRINTS" id="PR01440">
    <property type="entry name" value="CELLSNTHASEB"/>
</dbReference>
<comment type="pathway">
    <text evidence="3 15">Glycan metabolism; bacterial cellulose biosynthesis.</text>
</comment>
<dbReference type="InterPro" id="IPR003920">
    <property type="entry name" value="Cell_synth_B"/>
</dbReference>
<comment type="caution">
    <text evidence="16">The sequence shown here is derived from an EMBL/GenBank/DDBJ whole genome shotgun (WGS) entry which is preliminary data.</text>
</comment>
<keyword evidence="13 15" id="KW-0472">Membrane</keyword>
<keyword evidence="7 15" id="KW-1003">Cell membrane</keyword>
<dbReference type="UniPathway" id="UPA00694"/>
<evidence type="ECO:0000256" key="9">
    <source>
        <dbReference type="ARBA" id="ARBA00022636"/>
    </source>
</evidence>
<dbReference type="AlphaFoldDB" id="A0A399M795"/>
<organism evidence="16 17">
    <name type="scientific">Pseudomonas monteilii</name>
    <dbReference type="NCBI Taxonomy" id="76759"/>
    <lineage>
        <taxon>Bacteria</taxon>
        <taxon>Pseudomonadati</taxon>
        <taxon>Pseudomonadota</taxon>
        <taxon>Gammaproteobacteria</taxon>
        <taxon>Pseudomonadales</taxon>
        <taxon>Pseudomonadaceae</taxon>
        <taxon>Pseudomonas</taxon>
    </lineage>
</organism>
<gene>
    <name evidence="16" type="primary">bcsB</name>
    <name evidence="16" type="ORF">D0894_14750</name>
</gene>
<feature type="transmembrane region" description="Helical" evidence="15">
    <location>
        <begin position="731"/>
        <end position="749"/>
    </location>
</feature>
<keyword evidence="9 15" id="KW-0973">c-di-GMP</keyword>
<dbReference type="Proteomes" id="UP000265875">
    <property type="component" value="Unassembled WGS sequence"/>
</dbReference>
<dbReference type="Gene3D" id="2.60.120.260">
    <property type="entry name" value="Galactose-binding domain-like"/>
    <property type="match status" value="2"/>
</dbReference>
<keyword evidence="12 15" id="KW-1133">Transmembrane helix</keyword>
<evidence type="ECO:0000256" key="10">
    <source>
        <dbReference type="ARBA" id="ARBA00022692"/>
    </source>
</evidence>
<evidence type="ECO:0000256" key="13">
    <source>
        <dbReference type="ARBA" id="ARBA00023136"/>
    </source>
</evidence>
<dbReference type="InterPro" id="IPR018513">
    <property type="entry name" value="Cell_synthase_bac"/>
</dbReference>
<evidence type="ECO:0000313" key="16">
    <source>
        <dbReference type="EMBL" id="RII77129.1"/>
    </source>
</evidence>
<dbReference type="PANTHER" id="PTHR39083">
    <property type="entry name" value="CYCLIC DI-GMP-BINDING PROTEIN"/>
    <property type="match status" value="1"/>
</dbReference>
<comment type="subcellular location">
    <subcellularLocation>
        <location evidence="2">Cell inner membrane</location>
        <topology evidence="2">Single-pass membrane protein</topology>
    </subcellularLocation>
</comment>
<evidence type="ECO:0000256" key="14">
    <source>
        <dbReference type="ARBA" id="ARBA00033444"/>
    </source>
</evidence>
<evidence type="ECO:0000256" key="11">
    <source>
        <dbReference type="ARBA" id="ARBA00022916"/>
    </source>
</evidence>
<evidence type="ECO:0000256" key="15">
    <source>
        <dbReference type="RuleBase" id="RU365021"/>
    </source>
</evidence>
<evidence type="ECO:0000256" key="8">
    <source>
        <dbReference type="ARBA" id="ARBA00022519"/>
    </source>
</evidence>
<dbReference type="GO" id="GO:0030244">
    <property type="term" value="P:cellulose biosynthetic process"/>
    <property type="evidence" value="ECO:0007669"/>
    <property type="project" value="UniProtKB-KW"/>
</dbReference>